<evidence type="ECO:0000313" key="3">
    <source>
        <dbReference type="EMBL" id="CAG9325422.1"/>
    </source>
</evidence>
<sequence length="393" mass="45327">MEYGPAKQPKQSLDLLDFSRDNKRQLSLNVFKYPTAFSQVISLSPNTYSCVSSPISKSSHKRNLSDFSTAFSQNEADPPARDIDRIIENCDKMQNTLVTTWSDLKNSFHIRSNSLGEIKYDKNLVIDPELARAKKKFMTIKQGVTDPSSEMIRKIKSILSVSNLTTDNKTAESTLRHYLTRDDLSNTTTAKLLSKNKRQFGKPFDKGVKMTNKNHSSSPRKIPINNVCPELTVIEDIKLLKKQESFKHLDIKEIKLIKPETVVEKADEDIILYKFYKAPTVYKYAVDKILKEKPNIPNEINKSKQKTIKKKINNYEELLNNLEATKSKTISPKNKTSTRQLKRVSNMTVKLTNRKIKDDNIFQDIRKKYSEDIETKKKIHEMSKLNTHHLRNS</sequence>
<reference evidence="3" key="1">
    <citation type="submission" date="2021-09" db="EMBL/GenBank/DDBJ databases">
        <authorList>
            <consortium name="AG Swart"/>
            <person name="Singh M."/>
            <person name="Singh A."/>
            <person name="Seah K."/>
            <person name="Emmerich C."/>
        </authorList>
    </citation>
    <scope>NUCLEOTIDE SEQUENCE</scope>
    <source>
        <strain evidence="3">ATCC30299</strain>
    </source>
</reference>
<evidence type="ECO:0000256" key="2">
    <source>
        <dbReference type="SAM" id="MobiDB-lite"/>
    </source>
</evidence>
<name>A0AAU9JK43_9CILI</name>
<organism evidence="3 4">
    <name type="scientific">Blepharisma stoltei</name>
    <dbReference type="NCBI Taxonomy" id="1481888"/>
    <lineage>
        <taxon>Eukaryota</taxon>
        <taxon>Sar</taxon>
        <taxon>Alveolata</taxon>
        <taxon>Ciliophora</taxon>
        <taxon>Postciliodesmatophora</taxon>
        <taxon>Heterotrichea</taxon>
        <taxon>Heterotrichida</taxon>
        <taxon>Blepharismidae</taxon>
        <taxon>Blepharisma</taxon>
    </lineage>
</organism>
<comment type="caution">
    <text evidence="3">The sequence shown here is derived from an EMBL/GenBank/DDBJ whole genome shotgun (WGS) entry which is preliminary data.</text>
</comment>
<dbReference type="EMBL" id="CAJZBQ010000038">
    <property type="protein sequence ID" value="CAG9325422.1"/>
    <property type="molecule type" value="Genomic_DNA"/>
</dbReference>
<evidence type="ECO:0000256" key="1">
    <source>
        <dbReference type="SAM" id="Coils"/>
    </source>
</evidence>
<accession>A0AAU9JK43</accession>
<proteinExistence type="predicted"/>
<evidence type="ECO:0000313" key="4">
    <source>
        <dbReference type="Proteomes" id="UP001162131"/>
    </source>
</evidence>
<feature type="coiled-coil region" evidence="1">
    <location>
        <begin position="301"/>
        <end position="328"/>
    </location>
</feature>
<gene>
    <name evidence="3" type="ORF">BSTOLATCC_MIC38676</name>
</gene>
<protein>
    <submittedName>
        <fullName evidence="3">Uncharacterized protein</fullName>
    </submittedName>
</protein>
<keyword evidence="1" id="KW-0175">Coiled coil</keyword>
<dbReference type="AlphaFoldDB" id="A0AAU9JK43"/>
<feature type="region of interest" description="Disordered" evidence="2">
    <location>
        <begin position="203"/>
        <end position="222"/>
    </location>
</feature>
<keyword evidence="4" id="KW-1185">Reference proteome</keyword>
<dbReference type="Proteomes" id="UP001162131">
    <property type="component" value="Unassembled WGS sequence"/>
</dbReference>